<keyword evidence="11 12" id="KW-0472">Membrane</keyword>
<accession>A0A8B6M0N7</accession>
<proteinExistence type="inferred from homology"/>
<comment type="subcellular location">
    <subcellularLocation>
        <location evidence="2 12">Cell inner membrane</location>
        <topology evidence="2 12">Single-pass membrane protein</topology>
    </subcellularLocation>
</comment>
<evidence type="ECO:0000256" key="2">
    <source>
        <dbReference type="ARBA" id="ARBA00004377"/>
    </source>
</evidence>
<evidence type="ECO:0000256" key="5">
    <source>
        <dbReference type="ARBA" id="ARBA00022448"/>
    </source>
</evidence>
<keyword evidence="7 12" id="KW-0997">Cell inner membrane</keyword>
<evidence type="ECO:0000256" key="10">
    <source>
        <dbReference type="ARBA" id="ARBA00022989"/>
    </source>
</evidence>
<keyword evidence="14" id="KW-1185">Reference proteome</keyword>
<evidence type="ECO:0000313" key="13">
    <source>
        <dbReference type="EMBL" id="VTZ48611.1"/>
    </source>
</evidence>
<evidence type="ECO:0000256" key="6">
    <source>
        <dbReference type="ARBA" id="ARBA00022475"/>
    </source>
</evidence>
<evidence type="ECO:0000256" key="7">
    <source>
        <dbReference type="ARBA" id="ARBA00022519"/>
    </source>
</evidence>
<evidence type="ECO:0000256" key="11">
    <source>
        <dbReference type="ARBA" id="ARBA00023136"/>
    </source>
</evidence>
<evidence type="ECO:0000256" key="3">
    <source>
        <dbReference type="ARBA" id="ARBA00008741"/>
    </source>
</evidence>
<comment type="function">
    <text evidence="1 12">Required for the export of heme to the periplasm for the biogenesis of c-type cytochromes.</text>
</comment>
<sequence length="54" mass="6116">MTADPHFGFIVAAYGVGFVVIAGMILAILRDYFTLKRALSRFPQRSERDDRTKP</sequence>
<dbReference type="EMBL" id="CABFMQ020000002">
    <property type="protein sequence ID" value="VTZ48611.1"/>
    <property type="molecule type" value="Genomic_DNA"/>
</dbReference>
<evidence type="ECO:0000256" key="9">
    <source>
        <dbReference type="ARBA" id="ARBA00022748"/>
    </source>
</evidence>
<keyword evidence="5 12" id="KW-0813">Transport</keyword>
<dbReference type="Pfam" id="PF04995">
    <property type="entry name" value="CcmD"/>
    <property type="match status" value="1"/>
</dbReference>
<keyword evidence="10 12" id="KW-1133">Transmembrane helix</keyword>
<protein>
    <recommendedName>
        <fullName evidence="4 12">Heme exporter protein D</fullName>
    </recommendedName>
</protein>
<evidence type="ECO:0000256" key="12">
    <source>
        <dbReference type="RuleBase" id="RU363101"/>
    </source>
</evidence>
<dbReference type="GO" id="GO:0015886">
    <property type="term" value="P:heme transport"/>
    <property type="evidence" value="ECO:0007669"/>
    <property type="project" value="InterPro"/>
</dbReference>
<dbReference type="NCBIfam" id="TIGR03141">
    <property type="entry name" value="cytochro_ccmD"/>
    <property type="match status" value="1"/>
</dbReference>
<evidence type="ECO:0000256" key="1">
    <source>
        <dbReference type="ARBA" id="ARBA00002442"/>
    </source>
</evidence>
<gene>
    <name evidence="13" type="ORF">MPC4_100054</name>
</gene>
<keyword evidence="9 12" id="KW-0201">Cytochrome c-type biogenesis</keyword>
<dbReference type="GO" id="GO:0005886">
    <property type="term" value="C:plasma membrane"/>
    <property type="evidence" value="ECO:0007669"/>
    <property type="project" value="UniProtKB-SubCell"/>
</dbReference>
<dbReference type="GO" id="GO:0017004">
    <property type="term" value="P:cytochrome complex assembly"/>
    <property type="evidence" value="ECO:0007669"/>
    <property type="project" value="UniProtKB-KW"/>
</dbReference>
<evidence type="ECO:0000313" key="14">
    <source>
        <dbReference type="Proteomes" id="UP000485880"/>
    </source>
</evidence>
<dbReference type="Proteomes" id="UP000485880">
    <property type="component" value="Unassembled WGS sequence"/>
</dbReference>
<reference evidence="13 14" key="1">
    <citation type="submission" date="2019-05" db="EMBL/GenBank/DDBJ databases">
        <authorList>
            <person name="Farhan Ul Haque M."/>
        </authorList>
    </citation>
    <scope>NUCLEOTIDE SEQUENCE [LARGE SCALE GENOMIC DNA]</scope>
    <source>
        <strain evidence="13">2</strain>
    </source>
</reference>
<dbReference type="RefSeq" id="WP_174511133.1">
    <property type="nucleotide sequence ID" value="NZ_CABFMQ020000002.1"/>
</dbReference>
<organism evidence="13 14">
    <name type="scientific">Methylocella tundrae</name>
    <dbReference type="NCBI Taxonomy" id="227605"/>
    <lineage>
        <taxon>Bacteria</taxon>
        <taxon>Pseudomonadati</taxon>
        <taxon>Pseudomonadota</taxon>
        <taxon>Alphaproteobacteria</taxon>
        <taxon>Hyphomicrobiales</taxon>
        <taxon>Beijerinckiaceae</taxon>
        <taxon>Methylocella</taxon>
    </lineage>
</organism>
<evidence type="ECO:0000256" key="4">
    <source>
        <dbReference type="ARBA" id="ARBA00016461"/>
    </source>
</evidence>
<keyword evidence="6 12" id="KW-1003">Cell membrane</keyword>
<evidence type="ECO:0000256" key="8">
    <source>
        <dbReference type="ARBA" id="ARBA00022692"/>
    </source>
</evidence>
<feature type="transmembrane region" description="Helical" evidence="12">
    <location>
        <begin position="6"/>
        <end position="29"/>
    </location>
</feature>
<dbReference type="InterPro" id="IPR007078">
    <property type="entry name" value="Haem_export_protD_CcmD"/>
</dbReference>
<name>A0A8B6M0N7_METTU</name>
<comment type="caution">
    <text evidence="13">The sequence shown here is derived from an EMBL/GenBank/DDBJ whole genome shotgun (WGS) entry which is preliminary data.</text>
</comment>
<comment type="similarity">
    <text evidence="3 12">Belongs to the CcmD/CycX/HelD family.</text>
</comment>
<dbReference type="AlphaFoldDB" id="A0A8B6M0N7"/>
<keyword evidence="8 12" id="KW-0812">Transmembrane</keyword>